<dbReference type="InterPro" id="IPR046349">
    <property type="entry name" value="C1-like_sf"/>
</dbReference>
<dbReference type="PANTHER" id="PTHR15735:SF21">
    <property type="entry name" value="PROTEIN NERVOUS WRECK"/>
    <property type="match status" value="1"/>
</dbReference>
<feature type="region of interest" description="Disordered" evidence="7">
    <location>
        <begin position="554"/>
        <end position="573"/>
    </location>
</feature>
<keyword evidence="3" id="KW-0862">Zinc</keyword>
<feature type="domain" description="SH3" evidence="8">
    <location>
        <begin position="723"/>
        <end position="783"/>
    </location>
</feature>
<dbReference type="GO" id="GO:0030036">
    <property type="term" value="P:actin cytoskeleton organization"/>
    <property type="evidence" value="ECO:0007669"/>
    <property type="project" value="UniProtKB-ARBA"/>
</dbReference>
<feature type="domain" description="F-BAR" evidence="10">
    <location>
        <begin position="1"/>
        <end position="303"/>
    </location>
</feature>
<dbReference type="CDD" id="cd20824">
    <property type="entry name" value="C1_SpBZZ1-like"/>
    <property type="match status" value="1"/>
</dbReference>
<dbReference type="Pfam" id="PF14604">
    <property type="entry name" value="SH3_9"/>
    <property type="match status" value="1"/>
</dbReference>
<dbReference type="SMART" id="SM00055">
    <property type="entry name" value="FCH"/>
    <property type="match status" value="1"/>
</dbReference>
<dbReference type="InterPro" id="IPR031160">
    <property type="entry name" value="F_BAR_dom"/>
</dbReference>
<dbReference type="Gene3D" id="2.30.30.40">
    <property type="entry name" value="SH3 Domains"/>
    <property type="match status" value="2"/>
</dbReference>
<dbReference type="GO" id="GO:0046872">
    <property type="term" value="F:metal ion binding"/>
    <property type="evidence" value="ECO:0007669"/>
    <property type="project" value="UniProtKB-KW"/>
</dbReference>
<dbReference type="GO" id="GO:0030833">
    <property type="term" value="P:regulation of actin filament polymerization"/>
    <property type="evidence" value="ECO:0007669"/>
    <property type="project" value="TreeGrafter"/>
</dbReference>
<dbReference type="Gene3D" id="3.30.60.20">
    <property type="match status" value="1"/>
</dbReference>
<feature type="region of interest" description="Disordered" evidence="7">
    <location>
        <begin position="71"/>
        <end position="94"/>
    </location>
</feature>
<dbReference type="PROSITE" id="PS51741">
    <property type="entry name" value="F_BAR"/>
    <property type="match status" value="1"/>
</dbReference>
<dbReference type="Proteomes" id="UP000077115">
    <property type="component" value="Unassembled WGS sequence"/>
</dbReference>
<dbReference type="STRING" id="403673.A0A177WAZ0"/>
<evidence type="ECO:0000313" key="12">
    <source>
        <dbReference type="Proteomes" id="UP000077115"/>
    </source>
</evidence>
<dbReference type="InterPro" id="IPR035459">
    <property type="entry name" value="Bzz1_SH3_1"/>
</dbReference>
<evidence type="ECO:0000259" key="10">
    <source>
        <dbReference type="PROSITE" id="PS51741"/>
    </source>
</evidence>
<dbReference type="PROSITE" id="PS00479">
    <property type="entry name" value="ZF_DAG_PE_1"/>
    <property type="match status" value="1"/>
</dbReference>
<dbReference type="PANTHER" id="PTHR15735">
    <property type="entry name" value="FCH AND DOUBLE SH3 DOMAINS PROTEIN"/>
    <property type="match status" value="1"/>
</dbReference>
<keyword evidence="1 5" id="KW-0728">SH3 domain</keyword>
<dbReference type="PROSITE" id="PS50081">
    <property type="entry name" value="ZF_DAG_PE_2"/>
    <property type="match status" value="1"/>
</dbReference>
<organism evidence="11 12">
    <name type="scientific">Batrachochytrium dendrobatidis (strain JEL423)</name>
    <dbReference type="NCBI Taxonomy" id="403673"/>
    <lineage>
        <taxon>Eukaryota</taxon>
        <taxon>Fungi</taxon>
        <taxon>Fungi incertae sedis</taxon>
        <taxon>Chytridiomycota</taxon>
        <taxon>Chytridiomycota incertae sedis</taxon>
        <taxon>Chytridiomycetes</taxon>
        <taxon>Rhizophydiales</taxon>
        <taxon>Rhizophydiales incertae sedis</taxon>
        <taxon>Batrachochytrium</taxon>
    </lineage>
</organism>
<evidence type="ECO:0000256" key="2">
    <source>
        <dbReference type="ARBA" id="ARBA00022723"/>
    </source>
</evidence>
<dbReference type="InterPro" id="IPR002219">
    <property type="entry name" value="PKC_DAG/PE"/>
</dbReference>
<gene>
    <name evidence="11" type="ORF">BDEG_20714</name>
</gene>
<dbReference type="EMBL" id="DS022300">
    <property type="protein sequence ID" value="OAJ36551.1"/>
    <property type="molecule type" value="Genomic_DNA"/>
</dbReference>
<accession>A0A177WAZ0</accession>
<evidence type="ECO:0000256" key="4">
    <source>
        <dbReference type="ARBA" id="ARBA00023054"/>
    </source>
</evidence>
<dbReference type="InterPro" id="IPR001452">
    <property type="entry name" value="SH3_domain"/>
</dbReference>
<dbReference type="InterPro" id="IPR027267">
    <property type="entry name" value="AH/BAR_dom_sf"/>
</dbReference>
<evidence type="ECO:0000256" key="7">
    <source>
        <dbReference type="SAM" id="MobiDB-lite"/>
    </source>
</evidence>
<reference evidence="11 12" key="2">
    <citation type="submission" date="2016-05" db="EMBL/GenBank/DDBJ databases">
        <title>Lineage-specific infection strategies underlie the spectrum of fungal disease in amphibians.</title>
        <authorList>
            <person name="Cuomo C.A."/>
            <person name="Farrer R.A."/>
            <person name="James T."/>
            <person name="Longcore J."/>
            <person name="Birren B."/>
        </authorList>
    </citation>
    <scope>NUCLEOTIDE SEQUENCE [LARGE SCALE GENOMIC DNA]</scope>
    <source>
        <strain evidence="11 12">JEL423</strain>
    </source>
</reference>
<dbReference type="InterPro" id="IPR057870">
    <property type="entry name" value="HR1_TOCA"/>
</dbReference>
<feature type="domain" description="SH3" evidence="8">
    <location>
        <begin position="583"/>
        <end position="643"/>
    </location>
</feature>
<reference evidence="11 12" key="1">
    <citation type="submission" date="2006-10" db="EMBL/GenBank/DDBJ databases">
        <title>The Genome Sequence of Batrachochytrium dendrobatidis JEL423.</title>
        <authorList>
            <consortium name="The Broad Institute Genome Sequencing Platform"/>
            <person name="Birren B."/>
            <person name="Lander E."/>
            <person name="Galagan J."/>
            <person name="Cuomo C."/>
            <person name="Devon K."/>
            <person name="Jaffe D."/>
            <person name="Butler J."/>
            <person name="Alvarez P."/>
            <person name="Gnerre S."/>
            <person name="Grabherr M."/>
            <person name="Kleber M."/>
            <person name="Mauceli E."/>
            <person name="Brockman W."/>
            <person name="Young S."/>
            <person name="LaButti K."/>
            <person name="Sykes S."/>
            <person name="DeCaprio D."/>
            <person name="Crawford M."/>
            <person name="Koehrsen M."/>
            <person name="Engels R."/>
            <person name="Montgomery P."/>
            <person name="Pearson M."/>
            <person name="Howarth C."/>
            <person name="Larson L."/>
            <person name="White J."/>
            <person name="O'Leary S."/>
            <person name="Kodira C."/>
            <person name="Zeng Q."/>
            <person name="Yandava C."/>
            <person name="Alvarado L."/>
            <person name="Longcore J."/>
            <person name="James T."/>
        </authorList>
    </citation>
    <scope>NUCLEOTIDE SEQUENCE [LARGE SCALE GENOMIC DNA]</scope>
    <source>
        <strain evidence="11 12">JEL423</strain>
    </source>
</reference>
<dbReference type="SMART" id="SM00109">
    <property type="entry name" value="C1"/>
    <property type="match status" value="1"/>
</dbReference>
<dbReference type="GO" id="GO:0030864">
    <property type="term" value="C:cortical actin cytoskeleton"/>
    <property type="evidence" value="ECO:0007669"/>
    <property type="project" value="UniProtKB-ARBA"/>
</dbReference>
<dbReference type="CDD" id="cd11912">
    <property type="entry name" value="SH3_Bzz1_1"/>
    <property type="match status" value="2"/>
</dbReference>
<dbReference type="InterPro" id="IPR036028">
    <property type="entry name" value="SH3-like_dom_sf"/>
</dbReference>
<evidence type="ECO:0000256" key="6">
    <source>
        <dbReference type="PROSITE-ProRule" id="PRU01077"/>
    </source>
</evidence>
<protein>
    <recommendedName>
        <fullName evidence="13">SH3 domain-containing protein</fullName>
    </recommendedName>
</protein>
<evidence type="ECO:0000259" key="8">
    <source>
        <dbReference type="PROSITE" id="PS50002"/>
    </source>
</evidence>
<dbReference type="SMART" id="SM00326">
    <property type="entry name" value="SH3"/>
    <property type="match status" value="2"/>
</dbReference>
<dbReference type="Pfam" id="PF00611">
    <property type="entry name" value="FCH"/>
    <property type="match status" value="1"/>
</dbReference>
<evidence type="ECO:0000256" key="3">
    <source>
        <dbReference type="ARBA" id="ARBA00022833"/>
    </source>
</evidence>
<dbReference type="Pfam" id="PF00018">
    <property type="entry name" value="SH3_1"/>
    <property type="match status" value="1"/>
</dbReference>
<feature type="domain" description="Phorbol-ester/DAG-type" evidence="9">
    <location>
        <begin position="433"/>
        <end position="483"/>
    </location>
</feature>
<evidence type="ECO:0000259" key="9">
    <source>
        <dbReference type="PROSITE" id="PS50081"/>
    </source>
</evidence>
<dbReference type="AlphaFoldDB" id="A0A177WAZ0"/>
<dbReference type="Pfam" id="PF00130">
    <property type="entry name" value="C1_1"/>
    <property type="match status" value="1"/>
</dbReference>
<evidence type="ECO:0008006" key="13">
    <source>
        <dbReference type="Google" id="ProtNLM"/>
    </source>
</evidence>
<dbReference type="SUPFAM" id="SSF57889">
    <property type="entry name" value="Cysteine-rich domain"/>
    <property type="match status" value="1"/>
</dbReference>
<evidence type="ECO:0000256" key="5">
    <source>
        <dbReference type="PROSITE-ProRule" id="PRU00192"/>
    </source>
</evidence>
<evidence type="ECO:0000313" key="11">
    <source>
        <dbReference type="EMBL" id="OAJ36551.1"/>
    </source>
</evidence>
<dbReference type="Pfam" id="PF25610">
    <property type="entry name" value="HR1_TOCA"/>
    <property type="match status" value="1"/>
</dbReference>
<name>A0A177WAZ0_BATDL</name>
<proteinExistence type="predicted"/>
<sequence length="783" mass="86744">MGAAPEIQDIKLADQHLSHDISFFSDVRDYMRERADLERECSKRLEALAKKYEIRRDKLDSKRSSLLVSVGIPSNSESGPSSGSNTNLATSEPVSEMVVHGDSAISLIESSTSRSCWSSILRETTQSAKRHASLADSLHNDIAEQLKALGNRRDESRKKYIVFSQRLIFEREKMENEIEKAKYKYFESCDMVDSSKAKHERGIDEKSKEKLKRAWHQEILDMNNAKNLYLLAIKSANAAKAKHYEQDIPELLDGMRDLGRLVVLSVKQIWQKYMTLREETTEASLSDIHATQNVVAAINPVCDSRVYDATRQKSIPRPPDFVFMPCSFWIDAGEIVTDEFCVIFLRNKLAKIRQELTATDHDISVEKKGIAGMENLLKVYTANPQQGNADDIYENLLESNRGLVLVHTLKCKLETQIKAIVDSVGEFPSGSKVHNFKNISFAIPTPCDVCQQTVWGVTKSGISCRDCSFNAHLKCELKISPTCPGIKGTPKIRRVISSPSRPASLMPQQLSSAKSSPIYSATQATLPLSYTHTNTVTASAPNIATGLSTRSSAYSNQSSQDFHHSESNLKTQAGSSLETTMIANVIPARVLYDYIASSSDEISIHRDEVVSVIQDDDGSGWATVSRHNVQGLVPASYIEIISTCKVPSAGAQTSTNYHQQTTSTNNLESRMENIGITAPVPPPTRPLSVSGMSKSSNQNPFEMEGYDNSNQSDAYSMQSRMIPSIKSILVLFDYIKNSPDELTIYSGDTVTILEADDGSGWTMVQLDKSQGLVPTSYLQLTSQ</sequence>
<dbReference type="VEuPathDB" id="FungiDB:BDEG_20714"/>
<keyword evidence="2" id="KW-0479">Metal-binding</keyword>
<dbReference type="OrthoDB" id="8783038at2759"/>
<evidence type="ECO:0000256" key="1">
    <source>
        <dbReference type="ARBA" id="ARBA00022443"/>
    </source>
</evidence>
<keyword evidence="4 6" id="KW-0175">Coiled coil</keyword>
<feature type="compositionally biased region" description="Low complexity" evidence="7">
    <location>
        <begin position="73"/>
        <end position="85"/>
    </location>
</feature>
<dbReference type="Gene3D" id="1.20.1270.60">
    <property type="entry name" value="Arfaptin homology (AH) domain/BAR domain"/>
    <property type="match status" value="1"/>
</dbReference>
<dbReference type="Gene3D" id="6.10.140.470">
    <property type="match status" value="1"/>
</dbReference>
<dbReference type="InterPro" id="IPR001060">
    <property type="entry name" value="FCH_dom"/>
</dbReference>
<dbReference type="SUPFAM" id="SSF103657">
    <property type="entry name" value="BAR/IMD domain-like"/>
    <property type="match status" value="1"/>
</dbReference>
<dbReference type="SUPFAM" id="SSF50044">
    <property type="entry name" value="SH3-domain"/>
    <property type="match status" value="2"/>
</dbReference>
<dbReference type="PROSITE" id="PS50002">
    <property type="entry name" value="SH3"/>
    <property type="match status" value="2"/>
</dbReference>